<evidence type="ECO:0000313" key="3">
    <source>
        <dbReference type="Proteomes" id="UP000504612"/>
    </source>
</evidence>
<feature type="transmembrane region" description="Helical" evidence="1">
    <location>
        <begin position="204"/>
        <end position="225"/>
    </location>
</feature>
<evidence type="ECO:0000256" key="1">
    <source>
        <dbReference type="SAM" id="Phobius"/>
    </source>
</evidence>
<keyword evidence="1" id="KW-0472">Membrane</keyword>
<gene>
    <name evidence="4" type="primary">LOC113421746</name>
</gene>
<dbReference type="GeneID" id="113421746"/>
<keyword evidence="3" id="KW-1185">Reference proteome</keyword>
<dbReference type="InterPro" id="IPR013092">
    <property type="entry name" value="Connexin_N"/>
</dbReference>
<evidence type="ECO:0000313" key="4">
    <source>
        <dbReference type="RefSeq" id="XP_026538098.1"/>
    </source>
</evidence>
<sequence>MATVIGGISRLFQPTIAVLSAEKICQGTNPWYFLIGLRMVTLFFAYGPWDSLKADLVCRWPSNIGDGNKFCSAICYNQRFPVPISGFWVFHFIAIIFTVALLKFVYVTKKSPTDKDAEAARRPKPTSGTESSPRVGEGFGGWRYGIYIFCIALLLAIDVAFIWTLLGFQLPNLSQEVTTCYPNDPACPATAQCAVTGVSDKRAILWVLAFCSAANIIFCIGVLSAQCCQSCGLCRGPEKAKPAEYGCHYHDAGCHGCPGDCGKWTEVLSNREVVQAGSAKCGCQPGGVSCCCHQGNEGSKGVACGCQDNRLCPCFFQGSDTGLSSLTGREDSDGKLLRGDTEIGGERKKWGAMENWMQLNEPVKMEAQRGQGSPRGGTAVKNMGKYQLRRNWRL</sequence>
<dbReference type="Proteomes" id="UP000504612">
    <property type="component" value="Unplaced"/>
</dbReference>
<proteinExistence type="predicted"/>
<accession>A0A6J1VBQ3</accession>
<reference evidence="4" key="1">
    <citation type="submission" date="2025-08" db="UniProtKB">
        <authorList>
            <consortium name="RefSeq"/>
        </authorList>
    </citation>
    <scope>IDENTIFICATION</scope>
</reference>
<dbReference type="Pfam" id="PF00029">
    <property type="entry name" value="Connexin"/>
    <property type="match status" value="1"/>
</dbReference>
<dbReference type="AlphaFoldDB" id="A0A6J1VBQ3"/>
<feature type="transmembrane region" description="Helical" evidence="1">
    <location>
        <begin position="87"/>
        <end position="106"/>
    </location>
</feature>
<keyword evidence="1" id="KW-1133">Transmembrane helix</keyword>
<organism evidence="3 4">
    <name type="scientific">Notechis scutatus</name>
    <name type="common">mainland tiger snake</name>
    <dbReference type="NCBI Taxonomy" id="8663"/>
    <lineage>
        <taxon>Eukaryota</taxon>
        <taxon>Metazoa</taxon>
        <taxon>Chordata</taxon>
        <taxon>Craniata</taxon>
        <taxon>Vertebrata</taxon>
        <taxon>Euteleostomi</taxon>
        <taxon>Lepidosauria</taxon>
        <taxon>Squamata</taxon>
        <taxon>Bifurcata</taxon>
        <taxon>Unidentata</taxon>
        <taxon>Episquamata</taxon>
        <taxon>Toxicofera</taxon>
        <taxon>Serpentes</taxon>
        <taxon>Colubroidea</taxon>
        <taxon>Elapidae</taxon>
        <taxon>Hydrophiinae</taxon>
        <taxon>Notechis</taxon>
    </lineage>
</organism>
<keyword evidence="1" id="KW-0812">Transmembrane</keyword>
<dbReference type="InterPro" id="IPR038359">
    <property type="entry name" value="Connexin_N_sf"/>
</dbReference>
<evidence type="ECO:0000259" key="2">
    <source>
        <dbReference type="Pfam" id="PF00029"/>
    </source>
</evidence>
<dbReference type="KEGG" id="nss:113421746"/>
<feature type="transmembrane region" description="Helical" evidence="1">
    <location>
        <begin position="31"/>
        <end position="49"/>
    </location>
</feature>
<feature type="transmembrane region" description="Helical" evidence="1">
    <location>
        <begin position="144"/>
        <end position="166"/>
    </location>
</feature>
<feature type="domain" description="Connexin N-terminal" evidence="2">
    <location>
        <begin position="29"/>
        <end position="221"/>
    </location>
</feature>
<dbReference type="Gene3D" id="1.20.1440.80">
    <property type="entry name" value="Gap junction channel protein cysteine-rich domain"/>
    <property type="match status" value="1"/>
</dbReference>
<protein>
    <submittedName>
        <fullName evidence="4">Uncharacterized protein LOC113421746</fullName>
    </submittedName>
</protein>
<name>A0A6J1VBQ3_9SAUR</name>
<dbReference type="RefSeq" id="XP_026538098.1">
    <property type="nucleotide sequence ID" value="XM_026682313.1"/>
</dbReference>